<sequence>MGLRDRLGVDAFWTPGEVLTHGFDFRPRWWQQRVPAEGWTAWLSDLPEANRGRQYRHITRSDLLTAANGGPDDVGRLLVGSYAWGTGDRAFLVGRRAQVFTKNTTESTTAKLVKALTVLRDQGPAKAYEMLALGGEQKLPYLGPSFYTKLLYFADARPDAQPGRALILDQFVAIALKEVEHWDITERGHRSTVVRWERAETDPQPWHRPRLAAALKLSVEELADLLVEVGQPPSPPNERLNYVLRHPRRVDLVTVAYLRERVQHLDERYDRTPSTLLLVEAGQLHGQATFLRQHASDGLVQRELAAAVAESATLMGQLVWDASQRHDHAASAAYFDEAIRAAQDTRDAVTVNPLESWRAPLCGLGLQGAGF</sequence>
<organism evidence="1 2">
    <name type="scientific">Micromonospora chalcea</name>
    <dbReference type="NCBI Taxonomy" id="1874"/>
    <lineage>
        <taxon>Bacteria</taxon>
        <taxon>Bacillati</taxon>
        <taxon>Actinomycetota</taxon>
        <taxon>Actinomycetes</taxon>
        <taxon>Micromonosporales</taxon>
        <taxon>Micromonosporaceae</taxon>
        <taxon>Micromonospora</taxon>
    </lineage>
</organism>
<evidence type="ECO:0000313" key="2">
    <source>
        <dbReference type="Proteomes" id="UP000274694"/>
    </source>
</evidence>
<dbReference type="Pfam" id="PF21790">
    <property type="entry name" value="OGG"/>
    <property type="match status" value="1"/>
</dbReference>
<dbReference type="InterPro" id="IPR048868">
    <property type="entry name" value="OGG-like_put"/>
</dbReference>
<dbReference type="EMBL" id="QGTA01000264">
    <property type="protein sequence ID" value="RQW87534.1"/>
    <property type="molecule type" value="Genomic_DNA"/>
</dbReference>
<reference evidence="1 2" key="1">
    <citation type="submission" date="2018-05" db="EMBL/GenBank/DDBJ databases">
        <title>Micromonospora from Atacama Desert.</title>
        <authorList>
            <person name="Carro L."/>
            <person name="Goodfellow M."/>
            <person name="Klenk H.-P."/>
        </authorList>
    </citation>
    <scope>NUCLEOTIDE SEQUENCE [LARGE SCALE GENOMIC DNA]</scope>
    <source>
        <strain evidence="1 2">LB41</strain>
    </source>
</reference>
<evidence type="ECO:0000313" key="1">
    <source>
        <dbReference type="EMBL" id="RQW87534.1"/>
    </source>
</evidence>
<keyword evidence="2" id="KW-1185">Reference proteome</keyword>
<comment type="caution">
    <text evidence="1">The sequence shown here is derived from an EMBL/GenBank/DDBJ whole genome shotgun (WGS) entry which is preliminary data.</text>
</comment>
<dbReference type="RefSeq" id="WP_069089510.1">
    <property type="nucleotide sequence ID" value="NZ_QGTA01000264.1"/>
</dbReference>
<name>A0ABX9XWT4_MICCH</name>
<accession>A0ABX9XWT4</accession>
<protein>
    <submittedName>
        <fullName evidence="1">Uncharacterized protein</fullName>
    </submittedName>
</protein>
<proteinExistence type="predicted"/>
<gene>
    <name evidence="1" type="ORF">DLJ60_26075</name>
</gene>
<dbReference type="Proteomes" id="UP000274694">
    <property type="component" value="Unassembled WGS sequence"/>
</dbReference>